<dbReference type="GO" id="GO:0009279">
    <property type="term" value="C:cell outer membrane"/>
    <property type="evidence" value="ECO:0007669"/>
    <property type="project" value="UniProtKB-SubCell"/>
</dbReference>
<organism evidence="12 13">
    <name type="scientific">Pseudomonas endophytica</name>
    <dbReference type="NCBI Taxonomy" id="1563157"/>
    <lineage>
        <taxon>Bacteria</taxon>
        <taxon>Pseudomonadati</taxon>
        <taxon>Pseudomonadota</taxon>
        <taxon>Gammaproteobacteria</taxon>
        <taxon>Pseudomonadales</taxon>
        <taxon>Pseudomonadaceae</taxon>
        <taxon>Pseudomonas</taxon>
    </lineage>
</organism>
<evidence type="ECO:0000313" key="13">
    <source>
        <dbReference type="Proteomes" id="UP000050342"/>
    </source>
</evidence>
<evidence type="ECO:0000259" key="11">
    <source>
        <dbReference type="Pfam" id="PF13954"/>
    </source>
</evidence>
<keyword evidence="9" id="KW-0998">Cell outer membrane</keyword>
<dbReference type="RefSeq" id="WP_055104094.1">
    <property type="nucleotide sequence ID" value="NZ_LLWH01000198.1"/>
</dbReference>
<keyword evidence="5" id="KW-1029">Fimbrium biogenesis</keyword>
<dbReference type="AlphaFoldDB" id="A0A0Q0SZE0"/>
<sequence length="835" mass="91926">MIRPLERALPSSVRVAQLFAVGIAFFAVIEVRPARAQSVEFQYGFMRQNSEHSDDVSALALKTLSGQNALPPGRYRVSLRVNQNYFAEREITFELNDQNDNLSPCLSAELLKEMGVRSETFRAEHNAQACIDLPSLISGASSAMDNSTMRLSISIPHIAMRRDVIGYVPVEQWQTGINAAFLNYQVSAQQGNSRYIGSRESQDINLISGLNLGAWRFRSSQSLRQNDDSQREWLRAYTFLQRDLPGTHANLTLGETFTSGDVFRSMPIMGLSINSDLGMLPDVLQGYAPVIRGVAQSRAKLEVLQNGYPIYSTYVSPGAYAIEDLSTVGGSGELEVVLTEEDGQVSRRTLPYASIGNLLRRGVWRYSATVARYNSAYKLEEPLLWQGTLAMGTLWNSTLYGGVLASEFYRAGTLGLARDFGSVGAFSLDVTHSNAQVDSHTSNAVQGMSYAIKYGKSFQTRTNLRFAGYRYSTQGYRDFDEALHQRRQDGFYGSRRSRLEASVYQNVGKSSSIGLTFSHQDYWFSDYEQRQFQLQLNTQHKGISYNLYASQALSERNGMKTHRQIGLSLSLPLDFGRSTSLTYDAQKYGDRLSQRASLGGNAIDNRLSYRASVSHENTQQTSAAIALGYQAAFGSVGAGLTQGRDYRNLSLNASGAVLLHDSGIEFGPYLGETMGLIEVPGIPDIGVVNSTGVLTNQRGFALVPYLRPYRVNEVQLKTDDLGPEIEIDNGTTQLIPRRGAVVKATFNARKITRMVITGSTSAGSPLPFGARVSDSTGQEIGMVGQGGQVMLSGATGKKTLQIRWGDDASQGCQLQVDTSTMEHRNGYYLQTLQCQ</sequence>
<dbReference type="GO" id="GO:0009297">
    <property type="term" value="P:pilus assembly"/>
    <property type="evidence" value="ECO:0007669"/>
    <property type="project" value="InterPro"/>
</dbReference>
<dbReference type="PANTHER" id="PTHR30451">
    <property type="entry name" value="OUTER MEMBRANE USHER PROTEIN"/>
    <property type="match status" value="1"/>
</dbReference>
<dbReference type="Gene3D" id="2.60.40.3110">
    <property type="match status" value="1"/>
</dbReference>
<dbReference type="Gene3D" id="2.60.40.2070">
    <property type="match status" value="1"/>
</dbReference>
<evidence type="ECO:0000256" key="1">
    <source>
        <dbReference type="ARBA" id="ARBA00004571"/>
    </source>
</evidence>
<evidence type="ECO:0000259" key="10">
    <source>
        <dbReference type="Pfam" id="PF13953"/>
    </source>
</evidence>
<dbReference type="InterPro" id="IPR043142">
    <property type="entry name" value="PapC-like_C_sf"/>
</dbReference>
<dbReference type="Proteomes" id="UP000050342">
    <property type="component" value="Unassembled WGS sequence"/>
</dbReference>
<dbReference type="Pfam" id="PF00577">
    <property type="entry name" value="Usher"/>
    <property type="match status" value="1"/>
</dbReference>
<dbReference type="InterPro" id="IPR042186">
    <property type="entry name" value="FimD_plug_dom"/>
</dbReference>
<dbReference type="Pfam" id="PF13953">
    <property type="entry name" value="PapC_C"/>
    <property type="match status" value="1"/>
</dbReference>
<evidence type="ECO:0000256" key="6">
    <source>
        <dbReference type="ARBA" id="ARBA00022692"/>
    </source>
</evidence>
<protein>
    <submittedName>
        <fullName evidence="12">Ferrous iron transporter B</fullName>
    </submittedName>
</protein>
<dbReference type="InterPro" id="IPR025949">
    <property type="entry name" value="PapC-like_C"/>
</dbReference>
<dbReference type="SUPFAM" id="SSF141729">
    <property type="entry name" value="FimD N-terminal domain-like"/>
    <property type="match status" value="1"/>
</dbReference>
<comment type="similarity">
    <text evidence="2">Belongs to the fimbrial export usher family.</text>
</comment>
<keyword evidence="8" id="KW-0472">Membrane</keyword>
<comment type="caution">
    <text evidence="12">The sequence shown here is derived from an EMBL/GenBank/DDBJ whole genome shotgun (WGS) entry which is preliminary data.</text>
</comment>
<dbReference type="OrthoDB" id="6554712at2"/>
<evidence type="ECO:0000256" key="5">
    <source>
        <dbReference type="ARBA" id="ARBA00022558"/>
    </source>
</evidence>
<keyword evidence="13" id="KW-1185">Reference proteome</keyword>
<evidence type="ECO:0000256" key="4">
    <source>
        <dbReference type="ARBA" id="ARBA00022452"/>
    </source>
</evidence>
<dbReference type="STRING" id="1563157.AQS70_03615"/>
<dbReference type="Gene3D" id="2.60.40.2610">
    <property type="entry name" value="Outer membrane usher protein FimD, plug domain"/>
    <property type="match status" value="1"/>
</dbReference>
<keyword evidence="7" id="KW-0732">Signal</keyword>
<reference evidence="12 13" key="1">
    <citation type="submission" date="2015-10" db="EMBL/GenBank/DDBJ databases">
        <title>Pseudomonas helleri sp. nov. and Pseudomonas weihenstephanensis sp. nov., isolated from raw cows milk.</title>
        <authorList>
            <person name="Von Neubeck M."/>
            <person name="Huptas C."/>
            <person name="Wenning M."/>
            <person name="Scherer S."/>
        </authorList>
    </citation>
    <scope>NUCLEOTIDE SEQUENCE [LARGE SCALE GENOMIC DNA]</scope>
    <source>
        <strain evidence="12 13">BSTT44</strain>
    </source>
</reference>
<evidence type="ECO:0000256" key="2">
    <source>
        <dbReference type="ARBA" id="ARBA00008064"/>
    </source>
</evidence>
<dbReference type="GO" id="GO:0015473">
    <property type="term" value="F:fimbrial usher porin activity"/>
    <property type="evidence" value="ECO:0007669"/>
    <property type="project" value="InterPro"/>
</dbReference>
<keyword evidence="3" id="KW-0813">Transport</keyword>
<feature type="domain" description="PapC-like C-terminal" evidence="10">
    <location>
        <begin position="757"/>
        <end position="817"/>
    </location>
</feature>
<evidence type="ECO:0000256" key="7">
    <source>
        <dbReference type="ARBA" id="ARBA00022729"/>
    </source>
</evidence>
<accession>A0A0Q0SZE0</accession>
<evidence type="ECO:0000256" key="8">
    <source>
        <dbReference type="ARBA" id="ARBA00023136"/>
    </source>
</evidence>
<dbReference type="Gene3D" id="3.10.20.410">
    <property type="match status" value="1"/>
</dbReference>
<evidence type="ECO:0000313" key="12">
    <source>
        <dbReference type="EMBL" id="KQB52417.1"/>
    </source>
</evidence>
<dbReference type="EMBL" id="LLWH01000198">
    <property type="protein sequence ID" value="KQB52417.1"/>
    <property type="molecule type" value="Genomic_DNA"/>
</dbReference>
<name>A0A0Q0SZE0_9PSED</name>
<keyword evidence="6" id="KW-0812">Transmembrane</keyword>
<proteinExistence type="inferred from homology"/>
<gene>
    <name evidence="12" type="ORF">AQS70_03615</name>
</gene>
<dbReference type="PANTHER" id="PTHR30451:SF21">
    <property type="entry name" value="FIMBRIAL USHER DOMAIN-CONTAINING PROTEIN YDET-RELATED"/>
    <property type="match status" value="1"/>
</dbReference>
<keyword evidence="4" id="KW-1134">Transmembrane beta strand</keyword>
<evidence type="ECO:0000256" key="3">
    <source>
        <dbReference type="ARBA" id="ARBA00022448"/>
    </source>
</evidence>
<dbReference type="InterPro" id="IPR000015">
    <property type="entry name" value="Fimb_usher"/>
</dbReference>
<evidence type="ECO:0000256" key="9">
    <source>
        <dbReference type="ARBA" id="ARBA00023237"/>
    </source>
</evidence>
<dbReference type="InterPro" id="IPR037224">
    <property type="entry name" value="PapC_N_sf"/>
</dbReference>
<dbReference type="InterPro" id="IPR025885">
    <property type="entry name" value="PapC_N"/>
</dbReference>
<dbReference type="Pfam" id="PF13954">
    <property type="entry name" value="PapC_N"/>
    <property type="match status" value="1"/>
</dbReference>
<comment type="subcellular location">
    <subcellularLocation>
        <location evidence="1">Cell outer membrane</location>
        <topology evidence="1">Multi-pass membrane protein</topology>
    </subcellularLocation>
</comment>
<feature type="domain" description="PapC N-terminal" evidence="11">
    <location>
        <begin position="41"/>
        <end position="187"/>
    </location>
</feature>